<comment type="catalytic activity">
    <reaction evidence="6">
        <text>D-ribose 5-phosphate + uracil = psi-UMP + H2O</text>
        <dbReference type="Rhea" id="RHEA:18337"/>
        <dbReference type="ChEBI" id="CHEBI:15377"/>
        <dbReference type="ChEBI" id="CHEBI:17568"/>
        <dbReference type="ChEBI" id="CHEBI:58380"/>
        <dbReference type="ChEBI" id="CHEBI:78346"/>
        <dbReference type="EC" id="4.2.1.70"/>
    </reaction>
</comment>
<dbReference type="InterPro" id="IPR007342">
    <property type="entry name" value="PsuG"/>
</dbReference>
<feature type="binding site" evidence="6">
    <location>
        <begin position="141"/>
        <end position="143"/>
    </location>
    <ligand>
        <name>substrate</name>
    </ligand>
</feature>
<dbReference type="GO" id="GO:0016798">
    <property type="term" value="F:hydrolase activity, acting on glycosyl bonds"/>
    <property type="evidence" value="ECO:0007669"/>
    <property type="project" value="UniProtKB-KW"/>
</dbReference>
<dbReference type="SUPFAM" id="SSF110581">
    <property type="entry name" value="Indigoidine synthase A-like"/>
    <property type="match status" value="1"/>
</dbReference>
<dbReference type="Pfam" id="PF04227">
    <property type="entry name" value="Indigoidine_A"/>
    <property type="match status" value="1"/>
</dbReference>
<feature type="active site" description="Nucleophile" evidence="6">
    <location>
        <position position="160"/>
    </location>
</feature>
<evidence type="ECO:0000256" key="5">
    <source>
        <dbReference type="ARBA" id="ARBA00023295"/>
    </source>
</evidence>
<gene>
    <name evidence="6" type="primary">psuG</name>
    <name evidence="7" type="ORF">MOZ60_07605</name>
</gene>
<dbReference type="EMBL" id="JALBUR010000018">
    <property type="protein sequence ID" value="MDX8419959.1"/>
    <property type="molecule type" value="Genomic_DNA"/>
</dbReference>
<keyword evidence="3 6" id="KW-0464">Manganese</keyword>
<evidence type="ECO:0000256" key="4">
    <source>
        <dbReference type="ARBA" id="ARBA00023239"/>
    </source>
</evidence>
<keyword evidence="5 6" id="KW-0326">Glycosidase</keyword>
<evidence type="ECO:0000256" key="3">
    <source>
        <dbReference type="ARBA" id="ARBA00023211"/>
    </source>
</evidence>
<dbReference type="HAMAP" id="MF_01876">
    <property type="entry name" value="PsiMP_glycosidase"/>
    <property type="match status" value="1"/>
</dbReference>
<dbReference type="Proteomes" id="UP001286174">
    <property type="component" value="Unassembled WGS sequence"/>
</dbReference>
<dbReference type="GO" id="GO:0046872">
    <property type="term" value="F:metal ion binding"/>
    <property type="evidence" value="ECO:0007669"/>
    <property type="project" value="UniProtKB-KW"/>
</dbReference>
<evidence type="ECO:0000256" key="6">
    <source>
        <dbReference type="HAMAP-Rule" id="MF_01876"/>
    </source>
</evidence>
<feature type="binding site" evidence="6">
    <location>
        <position position="139"/>
    </location>
    <ligand>
        <name>Mn(2+)</name>
        <dbReference type="ChEBI" id="CHEBI:29035"/>
    </ligand>
</feature>
<evidence type="ECO:0000313" key="7">
    <source>
        <dbReference type="EMBL" id="MDX8419959.1"/>
    </source>
</evidence>
<dbReference type="GO" id="GO:0005737">
    <property type="term" value="C:cytoplasm"/>
    <property type="evidence" value="ECO:0007669"/>
    <property type="project" value="TreeGrafter"/>
</dbReference>
<dbReference type="PANTHER" id="PTHR42909">
    <property type="entry name" value="ZGC:136858"/>
    <property type="match status" value="1"/>
</dbReference>
<dbReference type="RefSeq" id="WP_108776019.1">
    <property type="nucleotide sequence ID" value="NZ_JALBUR010000018.1"/>
</dbReference>
<dbReference type="Gene3D" id="3.40.1790.10">
    <property type="entry name" value="Indigoidine synthase domain"/>
    <property type="match status" value="1"/>
</dbReference>
<keyword evidence="4 6" id="KW-0456">Lyase</keyword>
<evidence type="ECO:0000313" key="8">
    <source>
        <dbReference type="Proteomes" id="UP001286174"/>
    </source>
</evidence>
<sequence>MSEMVRVNPEVAKALQENKPVIALESTIISHGMPYPQNVETAMHVEQIIRDHGAVPATVGIVDGVGVVGLTKDEIEEMGKRGHSIPKVSRRDLPIVMAEKSWGATTVATTMILAAKAGVEFFVTGGIGGVHRGAQETFDISADLEELGRTNVTVICAGAKAILDLKLTLEVLETKGVPVLGYQTNDLPAFYCRDNGMGLKVDYAIKDAADAARIVKAKRDLKLNGGILITNPIPEEYSMPTDVINKAIDEAIAEMDEKGIHGKECTPFLLAKIADITAGKSLDANIHLVYNNAAVGSEIAKEYSKL</sequence>
<evidence type="ECO:0000256" key="1">
    <source>
        <dbReference type="ARBA" id="ARBA00022723"/>
    </source>
</evidence>
<dbReference type="AlphaFoldDB" id="A0AB35U590"/>
<feature type="binding site" evidence="6">
    <location>
        <position position="87"/>
    </location>
    <ligand>
        <name>substrate</name>
    </ligand>
</feature>
<keyword evidence="1 6" id="KW-0479">Metal-binding</keyword>
<comment type="subunit">
    <text evidence="6">Homotrimer.</text>
</comment>
<feature type="binding site" evidence="6">
    <location>
        <position position="107"/>
    </location>
    <ligand>
        <name>substrate</name>
    </ligand>
</feature>
<evidence type="ECO:0000256" key="2">
    <source>
        <dbReference type="ARBA" id="ARBA00022801"/>
    </source>
</evidence>
<organism evidence="7 8">
    <name type="scientific">Grylomicrobium aquisgranensis</name>
    <dbReference type="NCBI Taxonomy" id="2926318"/>
    <lineage>
        <taxon>Bacteria</taxon>
        <taxon>Bacillati</taxon>
        <taxon>Bacillota</taxon>
        <taxon>Erysipelotrichia</taxon>
        <taxon>Erysipelotrichales</taxon>
        <taxon>Erysipelotrichaceae</taxon>
        <taxon>Grylomicrobium</taxon>
    </lineage>
</organism>
<comment type="cofactor">
    <cofactor evidence="6">
        <name>Mn(2+)</name>
        <dbReference type="ChEBI" id="CHEBI:29035"/>
    </cofactor>
    <text evidence="6">Binds 1 Mn(2+) ion per subunit.</text>
</comment>
<keyword evidence="2 6" id="KW-0378">Hydrolase</keyword>
<comment type="caution">
    <text evidence="7">The sequence shown here is derived from an EMBL/GenBank/DDBJ whole genome shotgun (WGS) entry which is preliminary data.</text>
</comment>
<protein>
    <recommendedName>
        <fullName evidence="6">Pseudouridine-5'-phosphate glycosidase</fullName>
        <shortName evidence="6">PsiMP glycosidase</shortName>
        <ecNumber evidence="6">4.2.1.70</ecNumber>
    </recommendedName>
</protein>
<comment type="function">
    <text evidence="6">Catalyzes the reversible cleavage of pseudouridine 5'-phosphate (PsiMP) to ribose 5-phosphate and uracil. Functions biologically in the cleavage direction, as part of a pseudouridine degradation pathway.</text>
</comment>
<dbReference type="GO" id="GO:0046113">
    <property type="term" value="P:nucleobase catabolic process"/>
    <property type="evidence" value="ECO:0007669"/>
    <property type="project" value="UniProtKB-UniRule"/>
</dbReference>
<dbReference type="EC" id="4.2.1.70" evidence="6"/>
<proteinExistence type="inferred from homology"/>
<dbReference type="GO" id="GO:0004730">
    <property type="term" value="F:pseudouridylate synthase activity"/>
    <property type="evidence" value="ECO:0007669"/>
    <property type="project" value="UniProtKB-UniRule"/>
</dbReference>
<accession>A0AB35U590</accession>
<name>A0AB35U590_9FIRM</name>
<dbReference type="InterPro" id="IPR022830">
    <property type="entry name" value="Indigdn_synthA-like"/>
</dbReference>
<comment type="similarity">
    <text evidence="6">Belongs to the pseudouridine-5'-phosphate glycosidase family.</text>
</comment>
<keyword evidence="8" id="KW-1185">Reference proteome</keyword>
<reference evidence="7 8" key="1">
    <citation type="submission" date="2022-03" db="EMBL/GenBank/DDBJ databases">
        <title>Novel taxa within the pig intestine.</title>
        <authorList>
            <person name="Wylensek D."/>
            <person name="Bishof K."/>
            <person name="Afrizal A."/>
            <person name="Clavel T."/>
        </authorList>
    </citation>
    <scope>NUCLEOTIDE SEQUENCE [LARGE SCALE GENOMIC DNA]</scope>
    <source>
        <strain evidence="7 8">CLA-KB-P133</strain>
    </source>
</reference>
<feature type="active site" description="Proton donor" evidence="6">
    <location>
        <position position="25"/>
    </location>
</feature>
<dbReference type="PANTHER" id="PTHR42909:SF1">
    <property type="entry name" value="CARBOHYDRATE KINASE PFKB DOMAIN-CONTAINING PROTEIN"/>
    <property type="match status" value="1"/>
</dbReference>